<comment type="caution">
    <text evidence="7">The sequence shown here is derived from an EMBL/GenBank/DDBJ whole genome shotgun (WGS) entry which is preliminary data.</text>
</comment>
<keyword evidence="2" id="KW-0645">Protease</keyword>
<name>A0A834HFK4_RHOSS</name>
<reference evidence="7" key="1">
    <citation type="submission" date="2019-11" db="EMBL/GenBank/DDBJ databases">
        <authorList>
            <person name="Liu Y."/>
            <person name="Hou J."/>
            <person name="Li T.-Q."/>
            <person name="Guan C.-H."/>
            <person name="Wu X."/>
            <person name="Wu H.-Z."/>
            <person name="Ling F."/>
            <person name="Zhang R."/>
            <person name="Shi X.-G."/>
            <person name="Ren J.-P."/>
            <person name="Chen E.-F."/>
            <person name="Sun J.-M."/>
        </authorList>
    </citation>
    <scope>NUCLEOTIDE SEQUENCE</scope>
    <source>
        <strain evidence="7">Adult_tree_wgs_1</strain>
        <tissue evidence="7">Leaves</tissue>
    </source>
</reference>
<evidence type="ECO:0000259" key="6">
    <source>
        <dbReference type="PROSITE" id="PS50600"/>
    </source>
</evidence>
<dbReference type="InterPro" id="IPR038765">
    <property type="entry name" value="Papain-like_cys_pep_sf"/>
</dbReference>
<evidence type="ECO:0000256" key="4">
    <source>
        <dbReference type="ARBA" id="ARBA00022807"/>
    </source>
</evidence>
<evidence type="ECO:0000256" key="2">
    <source>
        <dbReference type="ARBA" id="ARBA00022670"/>
    </source>
</evidence>
<proteinExistence type="inferred from homology"/>
<dbReference type="PANTHER" id="PTHR12606:SF1">
    <property type="entry name" value="UBIQUITIN-LIKE-SPECIFIC PROTEASE 1A"/>
    <property type="match status" value="1"/>
</dbReference>
<keyword evidence="4" id="KW-0788">Thiol protease</keyword>
<dbReference type="GO" id="GO:0006508">
    <property type="term" value="P:proteolysis"/>
    <property type="evidence" value="ECO:0007669"/>
    <property type="project" value="UniProtKB-KW"/>
</dbReference>
<dbReference type="Proteomes" id="UP000626092">
    <property type="component" value="Unassembled WGS sequence"/>
</dbReference>
<dbReference type="InterPro" id="IPR003653">
    <property type="entry name" value="Peptidase_C48_C"/>
</dbReference>
<evidence type="ECO:0000256" key="3">
    <source>
        <dbReference type="ARBA" id="ARBA00022801"/>
    </source>
</evidence>
<evidence type="ECO:0000313" key="8">
    <source>
        <dbReference type="Proteomes" id="UP000626092"/>
    </source>
</evidence>
<feature type="domain" description="Ubiquitin-like protease family profile" evidence="6">
    <location>
        <begin position="335"/>
        <end position="571"/>
    </location>
</feature>
<organism evidence="7 8">
    <name type="scientific">Rhododendron simsii</name>
    <name type="common">Sims's rhododendron</name>
    <dbReference type="NCBI Taxonomy" id="118357"/>
    <lineage>
        <taxon>Eukaryota</taxon>
        <taxon>Viridiplantae</taxon>
        <taxon>Streptophyta</taxon>
        <taxon>Embryophyta</taxon>
        <taxon>Tracheophyta</taxon>
        <taxon>Spermatophyta</taxon>
        <taxon>Magnoliopsida</taxon>
        <taxon>eudicotyledons</taxon>
        <taxon>Gunneridae</taxon>
        <taxon>Pentapetalae</taxon>
        <taxon>asterids</taxon>
        <taxon>Ericales</taxon>
        <taxon>Ericaceae</taxon>
        <taxon>Ericoideae</taxon>
        <taxon>Rhodoreae</taxon>
        <taxon>Rhododendron</taxon>
    </lineage>
</organism>
<dbReference type="AlphaFoldDB" id="A0A834HFK4"/>
<keyword evidence="3" id="KW-0378">Hydrolase</keyword>
<dbReference type="GO" id="GO:0005634">
    <property type="term" value="C:nucleus"/>
    <property type="evidence" value="ECO:0007669"/>
    <property type="project" value="TreeGrafter"/>
</dbReference>
<dbReference type="PROSITE" id="PS50600">
    <property type="entry name" value="ULP_PROTEASE"/>
    <property type="match status" value="1"/>
</dbReference>
<protein>
    <recommendedName>
        <fullName evidence="6">Ubiquitin-like protease family profile domain-containing protein</fullName>
    </recommendedName>
</protein>
<keyword evidence="8" id="KW-1185">Reference proteome</keyword>
<sequence length="601" mass="68968">MGALTSNHRSGDGYLFFPFNSKFFSTSPNSDTHIAKKPKTSPSSMQSSPEHSRTAASRVYRYPDPVNPIPRAVHAPCRVSRFSFCSRSSSSRELRAEKDEEVIDVDEMGNSLSAQYDEVKKLKESAIESFRYLKKDEEVIDVDGVVDRGYVSGNSSVEEVVEVVYDGREWRSQVENGKVVVVEHCSDLTNTNSMEKRIESLSLDRKWNGPLHKKLLEDAGRHDPILKSLSSDIEINEKKLAAFQLLHPVKKPQHEVKFRYPSCFWMEDCYMSLICITICAAGCDYIDALESRDVLPDVLHEAFVPLTKEEKAEVSLAFSDSSRRKVLATHEDSSIEITGELLKCLRPGAWLNDEVINVYLELLKEREKREPKKFLKCHFFNTFFYKKVKEGSSLTAPGLPSPHPLLSPWMSFHSLGFLLLHLGNHPCDTMLIGGRNGYDFRSVKRWTSQKKLGYCLLDCDKIFVPIHKEIHWCLAVINKKDEKFQYLDSLKGIDTQVLKVLARYFVDEVKDKSGKDIDVRSWKQENVEDLPEQKNGCILGYEYLATFPVDSTFLLYLSDCGMFMIKYADFYSRDLGLHFKQEDMPYFRQRTAKEILRLKAE</sequence>
<dbReference type="GO" id="GO:0016926">
    <property type="term" value="P:protein desumoylation"/>
    <property type="evidence" value="ECO:0007669"/>
    <property type="project" value="TreeGrafter"/>
</dbReference>
<dbReference type="EMBL" id="WJXA01000002">
    <property type="protein sequence ID" value="KAF7151550.1"/>
    <property type="molecule type" value="Genomic_DNA"/>
</dbReference>
<dbReference type="Gene3D" id="3.40.395.10">
    <property type="entry name" value="Adenoviral Proteinase, Chain A"/>
    <property type="match status" value="1"/>
</dbReference>
<dbReference type="SUPFAM" id="SSF54001">
    <property type="entry name" value="Cysteine proteinases"/>
    <property type="match status" value="1"/>
</dbReference>
<dbReference type="OrthoDB" id="1939479at2759"/>
<dbReference type="Pfam" id="PF02902">
    <property type="entry name" value="Peptidase_C48"/>
    <property type="match status" value="3"/>
</dbReference>
<dbReference type="GO" id="GO:0016929">
    <property type="term" value="F:deSUMOylase activity"/>
    <property type="evidence" value="ECO:0007669"/>
    <property type="project" value="TreeGrafter"/>
</dbReference>
<dbReference type="PANTHER" id="PTHR12606">
    <property type="entry name" value="SENTRIN/SUMO-SPECIFIC PROTEASE"/>
    <property type="match status" value="1"/>
</dbReference>
<comment type="similarity">
    <text evidence="1">Belongs to the peptidase C48 family.</text>
</comment>
<evidence type="ECO:0000256" key="5">
    <source>
        <dbReference type="SAM" id="MobiDB-lite"/>
    </source>
</evidence>
<accession>A0A834HFK4</accession>
<evidence type="ECO:0000256" key="1">
    <source>
        <dbReference type="ARBA" id="ARBA00005234"/>
    </source>
</evidence>
<evidence type="ECO:0000313" key="7">
    <source>
        <dbReference type="EMBL" id="KAF7151550.1"/>
    </source>
</evidence>
<gene>
    <name evidence="7" type="ORF">RHSIM_Rhsim02G0008600</name>
</gene>
<feature type="region of interest" description="Disordered" evidence="5">
    <location>
        <begin position="28"/>
        <end position="56"/>
    </location>
</feature>
<feature type="compositionally biased region" description="Low complexity" evidence="5">
    <location>
        <begin position="40"/>
        <end position="49"/>
    </location>
</feature>